<reference evidence="1 2" key="1">
    <citation type="journal article" date="2008" name="DNA Res.">
        <title>Determination of the genome sequence of Porphyromonas gingivalis strain ATCC 33277 and genomic comparison with strain W83 revealed extensive genome rearrangements in P. gingivalis.</title>
        <authorList>
            <person name="Naito M."/>
            <person name="Hirakawa H."/>
            <person name="Yamashita A."/>
            <person name="Ohara N."/>
            <person name="Shoji M."/>
            <person name="Yukitake H."/>
            <person name="Nakayama K."/>
            <person name="Toh H."/>
            <person name="Yoshimura F."/>
            <person name="Kuhara S."/>
            <person name="Hattori M."/>
            <person name="Hayashi T."/>
            <person name="Nakayama K."/>
        </authorList>
    </citation>
    <scope>NUCLEOTIDE SEQUENCE [LARGE SCALE GENOMIC DNA]</scope>
    <source>
        <strain evidence="2">ATCC 33277 / DSM 20709 / CIP 103683 / JCM 12257 / NCTC 11834 / 2561</strain>
    </source>
</reference>
<sequence length="134" mass="15715">MVTCGSIFIIRIACKDKKGQASGKDNKEKRVFRAVTGSKSESYFPFGHILIFIFSQGATRTDEKSFLLSADYEPKTVGLRCVFWRKHAREIFRFGSKNFYFSLHNEKFFAPRLFQPYSVFFPNDKREKMSMCHR</sequence>
<dbReference type="EMBL" id="AP009380">
    <property type="protein sequence ID" value="BAG32851.1"/>
    <property type="molecule type" value="Genomic_DNA"/>
</dbReference>
<evidence type="ECO:0000313" key="2">
    <source>
        <dbReference type="Proteomes" id="UP000008842"/>
    </source>
</evidence>
<organism evidence="1 2">
    <name type="scientific">Porphyromonas gingivalis (strain ATCC 33277 / DSM 20709 / CIP 103683 / JCM 12257 / NCTC 11834 / 2561)</name>
    <dbReference type="NCBI Taxonomy" id="431947"/>
    <lineage>
        <taxon>Bacteria</taxon>
        <taxon>Pseudomonadati</taxon>
        <taxon>Bacteroidota</taxon>
        <taxon>Bacteroidia</taxon>
        <taxon>Bacteroidales</taxon>
        <taxon>Porphyromonadaceae</taxon>
        <taxon>Porphyromonas</taxon>
    </lineage>
</organism>
<dbReference type="BioCyc" id="PGIN431947:G1G2V-364-MONOMER"/>
<dbReference type="AlphaFoldDB" id="B2RHK6"/>
<protein>
    <submittedName>
        <fullName evidence="1">Uncharacterized protein</fullName>
    </submittedName>
</protein>
<dbReference type="HOGENOM" id="CLU_1843310_0_0_10"/>
<dbReference type="Proteomes" id="UP000008842">
    <property type="component" value="Chromosome"/>
</dbReference>
<evidence type="ECO:0000313" key="1">
    <source>
        <dbReference type="EMBL" id="BAG32851.1"/>
    </source>
</evidence>
<dbReference type="KEGG" id="pgn:PGN_0332"/>
<proteinExistence type="predicted"/>
<name>B2RHK6_PORG3</name>
<gene>
    <name evidence="1" type="ordered locus">PGN_0332</name>
</gene>
<accession>B2RHK6</accession>